<sequence>MIQDQRTCAFQKTPGQFVGGKIDTPFNHEIIGELRDNILAAFPSSVFRFHRESEQAAVAQQRNPVIRE</sequence>
<dbReference type="AlphaFoldDB" id="A0A2X4V5M6"/>
<proteinExistence type="predicted"/>
<organism evidence="1 2">
    <name type="scientific">Serratia plymuthica</name>
    <dbReference type="NCBI Taxonomy" id="82996"/>
    <lineage>
        <taxon>Bacteria</taxon>
        <taxon>Pseudomonadati</taxon>
        <taxon>Pseudomonadota</taxon>
        <taxon>Gammaproteobacteria</taxon>
        <taxon>Enterobacterales</taxon>
        <taxon>Yersiniaceae</taxon>
        <taxon>Serratia</taxon>
    </lineage>
</organism>
<name>A0A2X4V5M6_SERPL</name>
<gene>
    <name evidence="1" type="ORF">NCTC12961_05693</name>
</gene>
<dbReference type="Proteomes" id="UP000248897">
    <property type="component" value="Chromosome 1"/>
</dbReference>
<evidence type="ECO:0000313" key="2">
    <source>
        <dbReference type="Proteomes" id="UP000248897"/>
    </source>
</evidence>
<accession>A0A2X4V5M6</accession>
<reference evidence="1 2" key="1">
    <citation type="submission" date="2018-06" db="EMBL/GenBank/DDBJ databases">
        <authorList>
            <consortium name="Pathogen Informatics"/>
            <person name="Doyle S."/>
        </authorList>
    </citation>
    <scope>NUCLEOTIDE SEQUENCE [LARGE SCALE GENOMIC DNA]</scope>
    <source>
        <strain evidence="1 2">NCTC12961</strain>
    </source>
</reference>
<dbReference type="EMBL" id="LS483469">
    <property type="protein sequence ID" value="SQI46301.1"/>
    <property type="molecule type" value="Genomic_DNA"/>
</dbReference>
<protein>
    <submittedName>
        <fullName evidence="1">Uncharacterized protein</fullName>
    </submittedName>
</protein>
<evidence type="ECO:0000313" key="1">
    <source>
        <dbReference type="EMBL" id="SQI46301.1"/>
    </source>
</evidence>